<dbReference type="STRING" id="1123265.GCA_000686625_01773"/>
<dbReference type="KEGG" id="stha:NCTC11429_01336"/>
<dbReference type="RefSeq" id="WP_028069266.1">
    <property type="nucleotide sequence ID" value="NZ_JBEOQA010000001.1"/>
</dbReference>
<dbReference type="PROSITE" id="PS51257">
    <property type="entry name" value="PROKAR_LIPOPROTEIN"/>
    <property type="match status" value="1"/>
</dbReference>
<keyword evidence="4" id="KW-1185">Reference proteome</keyword>
<protein>
    <submittedName>
        <fullName evidence="2">Uncharacterized protein</fullName>
    </submittedName>
</protein>
<proteinExistence type="predicted"/>
<dbReference type="Proteomes" id="UP000308196">
    <property type="component" value="Chromosome"/>
</dbReference>
<reference evidence="1 4" key="2">
    <citation type="submission" date="2024-06" db="EMBL/GenBank/DDBJ databases">
        <title>Soil Sphingobacterium thalpophilum.</title>
        <authorList>
            <person name="Yang J."/>
            <person name="Li J."/>
        </authorList>
    </citation>
    <scope>NUCLEOTIDE SEQUENCE [LARGE SCALE GENOMIC DNA]</scope>
    <source>
        <strain evidence="1 4">22g91tb</strain>
    </source>
</reference>
<evidence type="ECO:0000313" key="3">
    <source>
        <dbReference type="Proteomes" id="UP000308196"/>
    </source>
</evidence>
<dbReference type="EMBL" id="JBEOQB010000001">
    <property type="protein sequence ID" value="MEZ0450768.1"/>
    <property type="molecule type" value="Genomic_DNA"/>
</dbReference>
<sequence>MRKILLILIAGIFVLSCKRDDSAGEEPDKEKLAFPFMNVGNQWNYTMLTAEGNTEVSYKIVDKSKEGYFKVLLGFVGSEFPPVEHYWHADQKHFAMSTDWPESTEKFTLLKRDCKVGDHWQYFIPAPLDPKSDDLWGEITYKVLEANSKVSAMGQVFNDVYKIRHTASSYPQYFADYYISLSSGMIKLEGMGYVRIEDDEGDRVEYFPLEWRLKSKNF</sequence>
<dbReference type="GeneID" id="78462105"/>
<name>A0A4U9UR28_9SPHI</name>
<reference evidence="2 3" key="1">
    <citation type="submission" date="2019-05" db="EMBL/GenBank/DDBJ databases">
        <authorList>
            <consortium name="Pathogen Informatics"/>
        </authorList>
    </citation>
    <scope>NUCLEOTIDE SEQUENCE [LARGE SCALE GENOMIC DNA]</scope>
    <source>
        <strain evidence="2 3">NCTC11429</strain>
    </source>
</reference>
<dbReference type="AlphaFoldDB" id="A0A4U9UR28"/>
<dbReference type="Proteomes" id="UP001566204">
    <property type="component" value="Unassembled WGS sequence"/>
</dbReference>
<gene>
    <name evidence="1" type="ORF">ABTW24_04080</name>
    <name evidence="2" type="ORF">NCTC11429_01336</name>
</gene>
<evidence type="ECO:0000313" key="2">
    <source>
        <dbReference type="EMBL" id="VTR34482.1"/>
    </source>
</evidence>
<accession>A0A4U9UR28</accession>
<evidence type="ECO:0000313" key="1">
    <source>
        <dbReference type="EMBL" id="MEZ0450768.1"/>
    </source>
</evidence>
<organism evidence="2 3">
    <name type="scientific">Sphingobacterium thalpophilum</name>
    <dbReference type="NCBI Taxonomy" id="259"/>
    <lineage>
        <taxon>Bacteria</taxon>
        <taxon>Pseudomonadati</taxon>
        <taxon>Bacteroidota</taxon>
        <taxon>Sphingobacteriia</taxon>
        <taxon>Sphingobacteriales</taxon>
        <taxon>Sphingobacteriaceae</taxon>
        <taxon>Sphingobacterium</taxon>
    </lineage>
</organism>
<dbReference type="EMBL" id="LR590484">
    <property type="protein sequence ID" value="VTR34482.1"/>
    <property type="molecule type" value="Genomic_DNA"/>
</dbReference>
<evidence type="ECO:0000313" key="4">
    <source>
        <dbReference type="Proteomes" id="UP001566204"/>
    </source>
</evidence>